<evidence type="ECO:0000313" key="13">
    <source>
        <dbReference type="EMBL" id="PRP84250.1"/>
    </source>
</evidence>
<reference evidence="13 14" key="1">
    <citation type="journal article" date="2018" name="Genome Biol. Evol.">
        <title>Multiple Roots of Fruiting Body Formation in Amoebozoa.</title>
        <authorList>
            <person name="Hillmann F."/>
            <person name="Forbes G."/>
            <person name="Novohradska S."/>
            <person name="Ferling I."/>
            <person name="Riege K."/>
            <person name="Groth M."/>
            <person name="Westermann M."/>
            <person name="Marz M."/>
            <person name="Spaller T."/>
            <person name="Winckler T."/>
            <person name="Schaap P."/>
            <person name="Glockner G."/>
        </authorList>
    </citation>
    <scope>NUCLEOTIDE SEQUENCE [LARGE SCALE GENOMIC DNA]</scope>
    <source>
        <strain evidence="13 14">Jena</strain>
    </source>
</reference>
<feature type="domain" description="Glutamate/phenylalanine/leucine/valine/L-tryptophan dehydrogenase C-terminal" evidence="12">
    <location>
        <begin position="223"/>
        <end position="502"/>
    </location>
</feature>
<dbReference type="CDD" id="cd01076">
    <property type="entry name" value="NAD_bind_1_Glu_DH"/>
    <property type="match status" value="1"/>
</dbReference>
<dbReference type="PANTHER" id="PTHR11606">
    <property type="entry name" value="GLUTAMATE DEHYDROGENASE"/>
    <property type="match status" value="1"/>
</dbReference>
<feature type="binding site" evidence="9">
    <location>
        <position position="269"/>
    </location>
    <ligand>
        <name>NAD(+)</name>
        <dbReference type="ChEBI" id="CHEBI:57540"/>
    </ligand>
</feature>
<feature type="binding site" evidence="9">
    <location>
        <position position="230"/>
    </location>
    <ligand>
        <name>NAD(+)</name>
        <dbReference type="ChEBI" id="CHEBI:57540"/>
    </ligand>
</feature>
<dbReference type="InterPro" id="IPR033524">
    <property type="entry name" value="Glu/Leu/Phe/Val_DH_AS"/>
</dbReference>
<dbReference type="GO" id="GO:0000166">
    <property type="term" value="F:nucleotide binding"/>
    <property type="evidence" value="ECO:0007669"/>
    <property type="project" value="UniProtKB-KW"/>
</dbReference>
<gene>
    <name evidence="13" type="ORF">PROFUN_08270</name>
</gene>
<feature type="active site" description="Proton donor" evidence="8">
    <location>
        <position position="142"/>
    </location>
</feature>
<dbReference type="PIRSF" id="PIRSF000185">
    <property type="entry name" value="Glu_DH"/>
    <property type="match status" value="1"/>
</dbReference>
<dbReference type="InterPro" id="IPR006095">
    <property type="entry name" value="Glu/Leu/Phe/Val/Trp_DH"/>
</dbReference>
<comment type="similarity">
    <text evidence="2 7 11">Belongs to the Glu/Leu/Phe/Val dehydrogenases family.</text>
</comment>
<dbReference type="SUPFAM" id="SSF51735">
    <property type="entry name" value="NAD(P)-binding Rossmann-fold domains"/>
    <property type="match status" value="1"/>
</dbReference>
<comment type="caution">
    <text evidence="13">The sequence shown here is derived from an EMBL/GenBank/DDBJ whole genome shotgun (WGS) entry which is preliminary data.</text>
</comment>
<comment type="catalytic activity">
    <reaction evidence="6">
        <text>L-glutamate + NADP(+) + H2O = 2-oxoglutarate + NH4(+) + NADPH + H(+)</text>
        <dbReference type="Rhea" id="RHEA:11612"/>
        <dbReference type="ChEBI" id="CHEBI:15377"/>
        <dbReference type="ChEBI" id="CHEBI:15378"/>
        <dbReference type="ChEBI" id="CHEBI:16810"/>
        <dbReference type="ChEBI" id="CHEBI:28938"/>
        <dbReference type="ChEBI" id="CHEBI:29985"/>
        <dbReference type="ChEBI" id="CHEBI:57783"/>
        <dbReference type="ChEBI" id="CHEBI:58349"/>
        <dbReference type="EC" id="1.4.1.3"/>
    </reaction>
</comment>
<dbReference type="Pfam" id="PF00208">
    <property type="entry name" value="ELFV_dehydrog"/>
    <property type="match status" value="1"/>
</dbReference>
<organism evidence="13 14">
    <name type="scientific">Planoprotostelium fungivorum</name>
    <dbReference type="NCBI Taxonomy" id="1890364"/>
    <lineage>
        <taxon>Eukaryota</taxon>
        <taxon>Amoebozoa</taxon>
        <taxon>Evosea</taxon>
        <taxon>Variosea</taxon>
        <taxon>Cavosteliida</taxon>
        <taxon>Cavosteliaceae</taxon>
        <taxon>Planoprotostelium</taxon>
    </lineage>
</organism>
<dbReference type="InterPro" id="IPR014362">
    <property type="entry name" value="Glu_DH"/>
</dbReference>
<feature type="site" description="Important for catalysis" evidence="10">
    <location>
        <position position="184"/>
    </location>
</feature>
<dbReference type="EMBL" id="MDYQ01000066">
    <property type="protein sequence ID" value="PRP84250.1"/>
    <property type="molecule type" value="Genomic_DNA"/>
</dbReference>
<evidence type="ECO:0000256" key="1">
    <source>
        <dbReference type="ARBA" id="ARBA00004173"/>
    </source>
</evidence>
<dbReference type="OrthoDB" id="6718861at2759"/>
<dbReference type="FunCoup" id="A0A2P6NJX4">
    <property type="interactions" value="286"/>
</dbReference>
<dbReference type="FunFam" id="3.40.50.720:FF:000100">
    <property type="entry name" value="Glutamate dehydrogenase 1, mitochondrial"/>
    <property type="match status" value="1"/>
</dbReference>
<evidence type="ECO:0000259" key="12">
    <source>
        <dbReference type="SMART" id="SM00839"/>
    </source>
</evidence>
<feature type="binding site" evidence="9">
    <location>
        <position position="398"/>
    </location>
    <ligand>
        <name>substrate</name>
    </ligand>
</feature>
<dbReference type="AlphaFoldDB" id="A0A2P6NJX4"/>
<evidence type="ECO:0000256" key="2">
    <source>
        <dbReference type="ARBA" id="ARBA00006382"/>
    </source>
</evidence>
<evidence type="ECO:0000256" key="10">
    <source>
        <dbReference type="PIRSR" id="PIRSR000185-3"/>
    </source>
</evidence>
<evidence type="ECO:0000256" key="3">
    <source>
        <dbReference type="ARBA" id="ARBA00023002"/>
    </source>
</evidence>
<dbReference type="InterPro" id="IPR033922">
    <property type="entry name" value="NAD_bind_Glu_DH"/>
</dbReference>
<dbReference type="SMART" id="SM00839">
    <property type="entry name" value="ELFV_dehydrog"/>
    <property type="match status" value="1"/>
</dbReference>
<evidence type="ECO:0000256" key="4">
    <source>
        <dbReference type="ARBA" id="ARBA00023128"/>
    </source>
</evidence>
<dbReference type="SUPFAM" id="SSF53223">
    <property type="entry name" value="Aminoacid dehydrogenase-like, N-terminal domain"/>
    <property type="match status" value="1"/>
</dbReference>
<dbReference type="PROSITE" id="PS00074">
    <property type="entry name" value="GLFV_DEHYDROGENASE"/>
    <property type="match status" value="1"/>
</dbReference>
<keyword evidence="14" id="KW-1185">Reference proteome</keyword>
<dbReference type="InterPro" id="IPR006096">
    <property type="entry name" value="Glu/Leu/Phe/Val/Trp_DH_C"/>
</dbReference>
<evidence type="ECO:0000256" key="9">
    <source>
        <dbReference type="PIRSR" id="PIRSR000185-2"/>
    </source>
</evidence>
<dbReference type="InterPro" id="IPR036291">
    <property type="entry name" value="NAD(P)-bd_dom_sf"/>
</dbReference>
<evidence type="ECO:0000313" key="14">
    <source>
        <dbReference type="Proteomes" id="UP000241769"/>
    </source>
</evidence>
<dbReference type="PRINTS" id="PR00082">
    <property type="entry name" value="GLFDHDRGNASE"/>
</dbReference>
<evidence type="ECO:0000256" key="8">
    <source>
        <dbReference type="PIRSR" id="PIRSR000185-1"/>
    </source>
</evidence>
<dbReference type="Pfam" id="PF02812">
    <property type="entry name" value="ELFV_dehydrog_N"/>
    <property type="match status" value="1"/>
</dbReference>
<keyword evidence="9" id="KW-0547">Nucleotide-binding</keyword>
<dbReference type="InterPro" id="IPR006097">
    <property type="entry name" value="Glu/Leu/Phe/Val/Trp_DH_dimer"/>
</dbReference>
<dbReference type="PANTHER" id="PTHR11606:SF13">
    <property type="entry name" value="GLUTAMATE DEHYDROGENASE 1, MITOCHONDRIAL"/>
    <property type="match status" value="1"/>
</dbReference>
<keyword evidence="4" id="KW-0496">Mitochondrion</keyword>
<protein>
    <recommendedName>
        <fullName evidence="7">Glutamate dehydrogenase</fullName>
    </recommendedName>
</protein>
<dbReference type="GO" id="GO:0006538">
    <property type="term" value="P:L-glutamate catabolic process"/>
    <property type="evidence" value="ECO:0007669"/>
    <property type="project" value="TreeGrafter"/>
</dbReference>
<dbReference type="GO" id="GO:0005739">
    <property type="term" value="C:mitochondrion"/>
    <property type="evidence" value="ECO:0007669"/>
    <property type="project" value="UniProtKB-SubCell"/>
</dbReference>
<evidence type="ECO:0000256" key="7">
    <source>
        <dbReference type="PIRNR" id="PIRNR000185"/>
    </source>
</evidence>
<dbReference type="Gene3D" id="3.40.50.720">
    <property type="entry name" value="NAD(P)-binding Rossmann-like Domain"/>
    <property type="match status" value="1"/>
</dbReference>
<dbReference type="STRING" id="1890364.A0A2P6NJX4"/>
<dbReference type="InParanoid" id="A0A2P6NJX4"/>
<keyword evidence="9" id="KW-0520">NAD</keyword>
<evidence type="ECO:0000256" key="5">
    <source>
        <dbReference type="ARBA" id="ARBA00047867"/>
    </source>
</evidence>
<name>A0A2P6NJX4_9EUKA</name>
<sequence>MLSNLTKPLSRSLVSKANANPVGRRFKSTPFPSDHSNAEGTFLSQVKEYFDKAAGLTDYPQGLLKQIETCSAMVEVSFPVKMGDNHDYQIFHGWRAEHSHHRLPTKGGIRYSEAVDEQEIKALAALMTYKCAVVDVPFGGAKGGVKLDPKKYTANELEAITKAYAQALIDKNFISPGLDVPAPDMGTGPREMGWIMQTYKAAYPSNIDAAACITGKPVSHGGIRGRTTATGLGVFFCLKEALRTPYVLEKTGLTGGIEGKKVVVQGFGNVGFYAAKFCHKAGAKVIAIAEYNGSVYNENGVDPDDAFEFFRKNKTFDGYTKGKFLPTSREVLEINCDVLIPAALEGEVNAQNAERIKAKIIVEAANGPTTPKAEAIMEKNGVFVIPDLLANAGGVTVSYFEWLKNLSHMRFGRMTKRYEESKWANLVTSLEKSSKTTWSEEERKLISYGAGEEELVNSGLEETMITSFKEVLDTSIAKKTNMRTAAYVVAVSKVANTYLDLGL</sequence>
<feature type="binding site" evidence="9">
    <location>
        <position position="106"/>
    </location>
    <ligand>
        <name>substrate</name>
    </ligand>
</feature>
<dbReference type="InterPro" id="IPR046346">
    <property type="entry name" value="Aminoacid_DH-like_N_sf"/>
</dbReference>
<dbReference type="GO" id="GO:0004352">
    <property type="term" value="F:glutamate dehydrogenase (NAD+) activity"/>
    <property type="evidence" value="ECO:0007669"/>
    <property type="project" value="TreeGrafter"/>
</dbReference>
<evidence type="ECO:0000256" key="11">
    <source>
        <dbReference type="RuleBase" id="RU004417"/>
    </source>
</evidence>
<accession>A0A2P6NJX4</accession>
<comment type="catalytic activity">
    <reaction evidence="5">
        <text>L-glutamate + NAD(+) + H2O = 2-oxoglutarate + NH4(+) + NADH + H(+)</text>
        <dbReference type="Rhea" id="RHEA:15133"/>
        <dbReference type="ChEBI" id="CHEBI:15377"/>
        <dbReference type="ChEBI" id="CHEBI:15378"/>
        <dbReference type="ChEBI" id="CHEBI:16810"/>
        <dbReference type="ChEBI" id="CHEBI:28938"/>
        <dbReference type="ChEBI" id="CHEBI:29985"/>
        <dbReference type="ChEBI" id="CHEBI:57540"/>
        <dbReference type="ChEBI" id="CHEBI:57945"/>
        <dbReference type="EC" id="1.4.1.3"/>
    </reaction>
</comment>
<keyword evidence="3 7" id="KW-0560">Oxidoreductase</keyword>
<proteinExistence type="inferred from homology"/>
<feature type="binding site" evidence="9">
    <location>
        <position position="130"/>
    </location>
    <ligand>
        <name>substrate</name>
    </ligand>
</feature>
<dbReference type="Gene3D" id="3.40.50.10860">
    <property type="entry name" value="Leucine Dehydrogenase, chain A, domain 1"/>
    <property type="match status" value="1"/>
</dbReference>
<dbReference type="Proteomes" id="UP000241769">
    <property type="component" value="Unassembled WGS sequence"/>
</dbReference>
<evidence type="ECO:0000256" key="6">
    <source>
        <dbReference type="ARBA" id="ARBA00048577"/>
    </source>
</evidence>
<comment type="subcellular location">
    <subcellularLocation>
        <location evidence="1">Mitochondrion</location>
    </subcellularLocation>
</comment>